<dbReference type="InterPro" id="IPR019820">
    <property type="entry name" value="Sec-indep_translocase_CS"/>
</dbReference>
<comment type="caution">
    <text evidence="7">The sequence shown here is derived from an EMBL/GenBank/DDBJ whole genome shotgun (WGS) entry which is preliminary data.</text>
</comment>
<evidence type="ECO:0000256" key="6">
    <source>
        <dbReference type="SAM" id="MobiDB-lite"/>
    </source>
</evidence>
<comment type="function">
    <text evidence="5">Part of the twin-arginine translocation (Tat) system that transports large folded proteins containing a characteristic twin-arginine motif in their signal peptide across membranes. Together with TatB, TatC is part of a receptor directly interacting with Tat signal peptides.</text>
</comment>
<dbReference type="Proteomes" id="UP001173465">
    <property type="component" value="Unassembled WGS sequence"/>
</dbReference>
<evidence type="ECO:0000256" key="1">
    <source>
        <dbReference type="ARBA" id="ARBA00004141"/>
    </source>
</evidence>
<dbReference type="EMBL" id="JACANB010000002">
    <property type="protein sequence ID" value="MDM1695718.1"/>
    <property type="molecule type" value="Genomic_DNA"/>
</dbReference>
<protein>
    <recommendedName>
        <fullName evidence="5">Sec-independent protein translocase protein TatC</fullName>
    </recommendedName>
</protein>
<feature type="transmembrane region" description="Helical" evidence="5">
    <location>
        <begin position="220"/>
        <end position="240"/>
    </location>
</feature>
<evidence type="ECO:0000313" key="7">
    <source>
        <dbReference type="EMBL" id="MDM1695718.1"/>
    </source>
</evidence>
<evidence type="ECO:0000256" key="2">
    <source>
        <dbReference type="ARBA" id="ARBA00022692"/>
    </source>
</evidence>
<dbReference type="RefSeq" id="WP_080995514.1">
    <property type="nucleotide sequence ID" value="NZ_CP012358.1"/>
</dbReference>
<dbReference type="PANTHER" id="PTHR30371">
    <property type="entry name" value="SEC-INDEPENDENT PROTEIN TRANSLOCASE PROTEIN TATC"/>
    <property type="match status" value="1"/>
</dbReference>
<feature type="compositionally biased region" description="Low complexity" evidence="6">
    <location>
        <begin position="252"/>
        <end position="270"/>
    </location>
</feature>
<evidence type="ECO:0000256" key="3">
    <source>
        <dbReference type="ARBA" id="ARBA00022989"/>
    </source>
</evidence>
<feature type="transmembrane region" description="Helical" evidence="5">
    <location>
        <begin position="197"/>
        <end position="214"/>
    </location>
</feature>
<comment type="similarity">
    <text evidence="5">Belongs to the TatC family.</text>
</comment>
<keyword evidence="3 5" id="KW-1133">Transmembrane helix</keyword>
<dbReference type="HAMAP" id="MF_00902">
    <property type="entry name" value="TatC"/>
    <property type="match status" value="1"/>
</dbReference>
<keyword evidence="5" id="KW-0653">Protein transport</keyword>
<evidence type="ECO:0000256" key="5">
    <source>
        <dbReference type="HAMAP-Rule" id="MF_00902"/>
    </source>
</evidence>
<dbReference type="GO" id="GO:0043953">
    <property type="term" value="P:protein transport by the Tat complex"/>
    <property type="evidence" value="ECO:0007669"/>
    <property type="project" value="UniProtKB-UniRule"/>
</dbReference>
<comment type="subcellular location">
    <subcellularLocation>
        <location evidence="5">Cell membrane</location>
        <topology evidence="5">Multi-pass membrane protein</topology>
    </subcellularLocation>
    <subcellularLocation>
        <location evidence="1">Membrane</location>
        <topology evidence="1">Multi-pass membrane protein</topology>
    </subcellularLocation>
</comment>
<feature type="region of interest" description="Disordered" evidence="6">
    <location>
        <begin position="244"/>
        <end position="279"/>
    </location>
</feature>
<dbReference type="PANTHER" id="PTHR30371:SF0">
    <property type="entry name" value="SEC-INDEPENDENT PROTEIN TRANSLOCASE PROTEIN TATC, CHLOROPLASTIC-RELATED"/>
    <property type="match status" value="1"/>
</dbReference>
<evidence type="ECO:0000313" key="8">
    <source>
        <dbReference type="Proteomes" id="UP001173465"/>
    </source>
</evidence>
<dbReference type="Pfam" id="PF00902">
    <property type="entry name" value="TatC"/>
    <property type="match status" value="1"/>
</dbReference>
<evidence type="ECO:0000256" key="4">
    <source>
        <dbReference type="ARBA" id="ARBA00023136"/>
    </source>
</evidence>
<feature type="transmembrane region" description="Helical" evidence="5">
    <location>
        <begin position="76"/>
        <end position="97"/>
    </location>
</feature>
<feature type="transmembrane region" description="Helical" evidence="5">
    <location>
        <begin position="109"/>
        <end position="139"/>
    </location>
</feature>
<keyword evidence="2 5" id="KW-0812">Transmembrane</keyword>
<dbReference type="GO" id="GO:0065002">
    <property type="term" value="P:intracellular protein transmembrane transport"/>
    <property type="evidence" value="ECO:0007669"/>
    <property type="project" value="TreeGrafter"/>
</dbReference>
<comment type="subunit">
    <text evidence="5">The Tat system comprises two distinct complexes: a TatABC complex, containing multiple copies of TatA, TatB and TatC subunits, and a separate TatA complex, containing only TatA subunits. Substrates initially bind to the TatABC complex, which probably triggers association of the separate TatA complex to form the active translocon.</text>
</comment>
<keyword evidence="5" id="KW-0813">Transport</keyword>
<dbReference type="GO" id="GO:0009977">
    <property type="term" value="F:proton motive force dependent protein transmembrane transporter activity"/>
    <property type="evidence" value="ECO:0007669"/>
    <property type="project" value="TreeGrafter"/>
</dbReference>
<reference evidence="7" key="2">
    <citation type="journal article" date="2022" name="Sci. Total Environ.">
        <title>Prevalence, transmission, and molecular epidemiology of tet(X)-positive bacteria among humans, animals, and environmental niches in China: An epidemiological, and genomic-based study.</title>
        <authorList>
            <person name="Dong N."/>
            <person name="Zeng Y."/>
            <person name="Cai C."/>
            <person name="Sun C."/>
            <person name="Lu J."/>
            <person name="Liu C."/>
            <person name="Zhou H."/>
            <person name="Sun Q."/>
            <person name="Shu L."/>
            <person name="Wang H."/>
            <person name="Wang Y."/>
            <person name="Wang S."/>
            <person name="Wu C."/>
            <person name="Chan E.W."/>
            <person name="Chen G."/>
            <person name="Shen Z."/>
            <person name="Chen S."/>
            <person name="Zhang R."/>
        </authorList>
    </citation>
    <scope>NUCLEOTIDE SEQUENCE</scope>
    <source>
        <strain evidence="7">DF46-2-2</strain>
    </source>
</reference>
<sequence>MSQANDQAMPLVAHLTELRSRLLRCVIAVLLIFACLFYFAQDIYALVSAPLRAYLPAGASMIATGVASPFLTPFKLTMVVSLFLAMPIILQQIWGFIAPGLYQHEKRIAVPLLSASIALFYAGMAFAYFVVFPIMFGFFASMTPTGVQMMTDIGQYLDFVLTLFFAFGVAFQIPIATILLLWIGIVDLEKLRKSRPYVILGCFVVGMLLTPPDVFSQTLLAIPMWLLFEMGIVFGSILVIKPRSAKQATENSEPSTTESSSSSSDDSASAAKKEPVQRL</sequence>
<gene>
    <name evidence="5 7" type="primary">tatC</name>
    <name evidence="7" type="ORF">HX099_03415</name>
</gene>
<dbReference type="GeneID" id="93983829"/>
<proteinExistence type="inferred from homology"/>
<reference evidence="7" key="1">
    <citation type="submission" date="2020-06" db="EMBL/GenBank/DDBJ databases">
        <authorList>
            <person name="Dong N."/>
        </authorList>
    </citation>
    <scope>NUCLEOTIDE SEQUENCE</scope>
    <source>
        <strain evidence="7">DF46-2-2</strain>
    </source>
</reference>
<dbReference type="GO" id="GO:0033281">
    <property type="term" value="C:TAT protein transport complex"/>
    <property type="evidence" value="ECO:0007669"/>
    <property type="project" value="UniProtKB-UniRule"/>
</dbReference>
<organism evidence="7 8">
    <name type="scientific">Thiopseudomonas alkaliphila</name>
    <dbReference type="NCBI Taxonomy" id="1697053"/>
    <lineage>
        <taxon>Bacteria</taxon>
        <taxon>Pseudomonadati</taxon>
        <taxon>Pseudomonadota</taxon>
        <taxon>Gammaproteobacteria</taxon>
        <taxon>Pseudomonadales</taxon>
        <taxon>Pseudomonadaceae</taxon>
        <taxon>Thiopseudomonas</taxon>
    </lineage>
</organism>
<accession>A0AAW7DR85</accession>
<feature type="transmembrane region" description="Helical" evidence="5">
    <location>
        <begin position="20"/>
        <end position="39"/>
    </location>
</feature>
<dbReference type="InterPro" id="IPR002033">
    <property type="entry name" value="TatC"/>
</dbReference>
<feature type="transmembrane region" description="Helical" evidence="5">
    <location>
        <begin position="159"/>
        <end position="185"/>
    </location>
</feature>
<dbReference type="PROSITE" id="PS01218">
    <property type="entry name" value="TATC"/>
    <property type="match status" value="1"/>
</dbReference>
<keyword evidence="4 5" id="KW-0472">Membrane</keyword>
<keyword evidence="5" id="KW-0811">Translocation</keyword>
<dbReference type="NCBIfam" id="TIGR00945">
    <property type="entry name" value="tatC"/>
    <property type="match status" value="1"/>
</dbReference>
<dbReference type="AlphaFoldDB" id="A0AAW7DR85"/>
<keyword evidence="5" id="KW-1003">Cell membrane</keyword>
<dbReference type="PRINTS" id="PR01840">
    <property type="entry name" value="TATCFAMILY"/>
</dbReference>
<name>A0AAW7DR85_9GAMM</name>